<dbReference type="EMBL" id="JASCZI010193795">
    <property type="protein sequence ID" value="MED6191338.1"/>
    <property type="molecule type" value="Genomic_DNA"/>
</dbReference>
<protein>
    <submittedName>
        <fullName evidence="1">Uncharacterized protein</fullName>
    </submittedName>
</protein>
<evidence type="ECO:0000313" key="1">
    <source>
        <dbReference type="EMBL" id="MED6191338.1"/>
    </source>
</evidence>
<proteinExistence type="predicted"/>
<accession>A0ABU6X2Z5</accession>
<sequence length="58" mass="6891">MAYLLEEFRITPHEKMVYRAVKEAREKLIGSEKEQYSKLRGYLFEILNSNPRSTALIE</sequence>
<evidence type="ECO:0000313" key="2">
    <source>
        <dbReference type="Proteomes" id="UP001341840"/>
    </source>
</evidence>
<comment type="caution">
    <text evidence="1">The sequence shown here is derived from an EMBL/GenBank/DDBJ whole genome shotgun (WGS) entry which is preliminary data.</text>
</comment>
<organism evidence="1 2">
    <name type="scientific">Stylosanthes scabra</name>
    <dbReference type="NCBI Taxonomy" id="79078"/>
    <lineage>
        <taxon>Eukaryota</taxon>
        <taxon>Viridiplantae</taxon>
        <taxon>Streptophyta</taxon>
        <taxon>Embryophyta</taxon>
        <taxon>Tracheophyta</taxon>
        <taxon>Spermatophyta</taxon>
        <taxon>Magnoliopsida</taxon>
        <taxon>eudicotyledons</taxon>
        <taxon>Gunneridae</taxon>
        <taxon>Pentapetalae</taxon>
        <taxon>rosids</taxon>
        <taxon>fabids</taxon>
        <taxon>Fabales</taxon>
        <taxon>Fabaceae</taxon>
        <taxon>Papilionoideae</taxon>
        <taxon>50 kb inversion clade</taxon>
        <taxon>dalbergioids sensu lato</taxon>
        <taxon>Dalbergieae</taxon>
        <taxon>Pterocarpus clade</taxon>
        <taxon>Stylosanthes</taxon>
    </lineage>
</organism>
<name>A0ABU6X2Z5_9FABA</name>
<reference evidence="1 2" key="1">
    <citation type="journal article" date="2023" name="Plants (Basel)">
        <title>Bridging the Gap: Combining Genomics and Transcriptomics Approaches to Understand Stylosanthes scabra, an Orphan Legume from the Brazilian Caatinga.</title>
        <authorList>
            <person name="Ferreira-Neto J.R.C."/>
            <person name="da Silva M.D."/>
            <person name="Binneck E."/>
            <person name="de Melo N.F."/>
            <person name="da Silva R.H."/>
            <person name="de Melo A.L.T.M."/>
            <person name="Pandolfi V."/>
            <person name="Bustamante F.O."/>
            <person name="Brasileiro-Vidal A.C."/>
            <person name="Benko-Iseppon A.M."/>
        </authorList>
    </citation>
    <scope>NUCLEOTIDE SEQUENCE [LARGE SCALE GENOMIC DNA]</scope>
    <source>
        <tissue evidence="1">Leaves</tissue>
    </source>
</reference>
<dbReference type="Proteomes" id="UP001341840">
    <property type="component" value="Unassembled WGS sequence"/>
</dbReference>
<feature type="non-terminal residue" evidence="1">
    <location>
        <position position="58"/>
    </location>
</feature>
<keyword evidence="2" id="KW-1185">Reference proteome</keyword>
<gene>
    <name evidence="1" type="ORF">PIB30_115428</name>
</gene>